<dbReference type="InterPro" id="IPR000644">
    <property type="entry name" value="CBS_dom"/>
</dbReference>
<dbReference type="SMART" id="SM00116">
    <property type="entry name" value="CBS"/>
    <property type="match status" value="2"/>
</dbReference>
<gene>
    <name evidence="4" type="ORF">GGQ55_003113</name>
</gene>
<dbReference type="RefSeq" id="WP_179718239.1">
    <property type="nucleotide sequence ID" value="NZ_JACBZT010000001.1"/>
</dbReference>
<feature type="transmembrane region" description="Helical" evidence="2">
    <location>
        <begin position="101"/>
        <end position="119"/>
    </location>
</feature>
<dbReference type="Pfam" id="PF00571">
    <property type="entry name" value="CBS"/>
    <property type="match status" value="2"/>
</dbReference>
<dbReference type="InterPro" id="IPR046342">
    <property type="entry name" value="CBS_dom_sf"/>
</dbReference>
<proteinExistence type="predicted"/>
<dbReference type="Proteomes" id="UP000541969">
    <property type="component" value="Unassembled WGS sequence"/>
</dbReference>
<dbReference type="EMBL" id="JACBZT010000001">
    <property type="protein sequence ID" value="NYJ06835.1"/>
    <property type="molecule type" value="Genomic_DNA"/>
</dbReference>
<keyword evidence="2" id="KW-0812">Transmembrane</keyword>
<dbReference type="PANTHER" id="PTHR33741">
    <property type="entry name" value="TRANSMEMBRANE PROTEIN DDB_G0269096-RELATED"/>
    <property type="match status" value="1"/>
</dbReference>
<dbReference type="SUPFAM" id="SSF54631">
    <property type="entry name" value="CBS-domain pair"/>
    <property type="match status" value="1"/>
</dbReference>
<evidence type="ECO:0000259" key="3">
    <source>
        <dbReference type="PROSITE" id="PS51371"/>
    </source>
</evidence>
<accession>A0A853CFU2</accession>
<evidence type="ECO:0000256" key="2">
    <source>
        <dbReference type="SAM" id="Phobius"/>
    </source>
</evidence>
<dbReference type="Gene3D" id="3.10.580.10">
    <property type="entry name" value="CBS-domain"/>
    <property type="match status" value="2"/>
</dbReference>
<feature type="transmembrane region" description="Helical" evidence="2">
    <location>
        <begin position="51"/>
        <end position="71"/>
    </location>
</feature>
<keyword evidence="1" id="KW-0129">CBS domain</keyword>
<dbReference type="PANTHER" id="PTHR33741:SF5">
    <property type="entry name" value="TRANSMEMBRANE PROTEIN DDB_G0269096-RELATED"/>
    <property type="match status" value="1"/>
</dbReference>
<reference evidence="4 5" key="1">
    <citation type="submission" date="2020-07" db="EMBL/GenBank/DDBJ databases">
        <title>Sequencing the genomes of 1000 actinobacteria strains.</title>
        <authorList>
            <person name="Klenk H.-P."/>
        </authorList>
    </citation>
    <scope>NUCLEOTIDE SEQUENCE [LARGE SCALE GENOMIC DNA]</scope>
    <source>
        <strain evidence="4 5">DSM 104001</strain>
    </source>
</reference>
<dbReference type="InterPro" id="IPR058581">
    <property type="entry name" value="TM_HPP"/>
</dbReference>
<feature type="domain" description="CBS" evidence="3">
    <location>
        <begin position="245"/>
        <end position="302"/>
    </location>
</feature>
<name>A0A853CFU2_9ACTN</name>
<dbReference type="InterPro" id="IPR007065">
    <property type="entry name" value="HPP"/>
</dbReference>
<feature type="transmembrane region" description="Helical" evidence="2">
    <location>
        <begin position="24"/>
        <end position="45"/>
    </location>
</feature>
<dbReference type="Pfam" id="PF04982">
    <property type="entry name" value="TM_HPP"/>
    <property type="match status" value="1"/>
</dbReference>
<keyword evidence="2" id="KW-1133">Transmembrane helix</keyword>
<feature type="transmembrane region" description="Helical" evidence="2">
    <location>
        <begin position="147"/>
        <end position="166"/>
    </location>
</feature>
<evidence type="ECO:0000256" key="1">
    <source>
        <dbReference type="PROSITE-ProRule" id="PRU00703"/>
    </source>
</evidence>
<evidence type="ECO:0000313" key="4">
    <source>
        <dbReference type="EMBL" id="NYJ06835.1"/>
    </source>
</evidence>
<comment type="caution">
    <text evidence="4">The sequence shown here is derived from an EMBL/GenBank/DDBJ whole genome shotgun (WGS) entry which is preliminary data.</text>
</comment>
<keyword evidence="5" id="KW-1185">Reference proteome</keyword>
<sequence>MRADLRAWRTALRPGPIGYKRAEFLRGGIGALIGIGLAALTAELIPGGPATLPYIVAPMGAAAVLLFAAPASPLVQPWSLLVGNLSSTLVGVTAGKLIPDLALAAAVAVAGAIVVMMALRCVHPPGGACALFAAVAGGAVAEQGYAFALWPVGVNTVVLLVVAALVNNLTGRPYPHVPEPPPPAHGSDLAPSQRVGVRTEDVRDAMARLDRGLDIHPGDVITLIREAETHALDRRLGQLRVGTVMARDVQTVRASDTLYRARMVINNFQVKAVPVVDDAQHVVGIITVFDLFNRDVVEFDPVSKVMTSPVTTVGVDTPVARLVSLMTDSGLRNLPVVDDEGRLVGIVTRTELIAVLNQALVGSEQLGG</sequence>
<keyword evidence="2" id="KW-0472">Membrane</keyword>
<feature type="domain" description="CBS" evidence="3">
    <location>
        <begin position="306"/>
        <end position="364"/>
    </location>
</feature>
<evidence type="ECO:0000313" key="5">
    <source>
        <dbReference type="Proteomes" id="UP000541969"/>
    </source>
</evidence>
<dbReference type="PROSITE" id="PS51371">
    <property type="entry name" value="CBS"/>
    <property type="match status" value="2"/>
</dbReference>
<protein>
    <submittedName>
        <fullName evidence="4">CBS domain-containing membrane protein</fullName>
    </submittedName>
</protein>
<organism evidence="4 5">
    <name type="scientific">Petropleomorpha daqingensis</name>
    <dbReference type="NCBI Taxonomy" id="2026353"/>
    <lineage>
        <taxon>Bacteria</taxon>
        <taxon>Bacillati</taxon>
        <taxon>Actinomycetota</taxon>
        <taxon>Actinomycetes</taxon>
        <taxon>Geodermatophilales</taxon>
        <taxon>Geodermatophilaceae</taxon>
        <taxon>Petropleomorpha</taxon>
    </lineage>
</organism>
<dbReference type="AlphaFoldDB" id="A0A853CFU2"/>